<evidence type="ECO:0000313" key="11">
    <source>
        <dbReference type="Proteomes" id="UP000821866"/>
    </source>
</evidence>
<organism evidence="10 11">
    <name type="scientific">Rhipicephalus microplus</name>
    <name type="common">Cattle tick</name>
    <name type="synonym">Boophilus microplus</name>
    <dbReference type="NCBI Taxonomy" id="6941"/>
    <lineage>
        <taxon>Eukaryota</taxon>
        <taxon>Metazoa</taxon>
        <taxon>Ecdysozoa</taxon>
        <taxon>Arthropoda</taxon>
        <taxon>Chelicerata</taxon>
        <taxon>Arachnida</taxon>
        <taxon>Acari</taxon>
        <taxon>Parasitiformes</taxon>
        <taxon>Ixodida</taxon>
        <taxon>Ixodoidea</taxon>
        <taxon>Ixodidae</taxon>
        <taxon>Rhipicephalinae</taxon>
        <taxon>Rhipicephalus</taxon>
        <taxon>Boophilus</taxon>
    </lineage>
</organism>
<gene>
    <name evidence="10" type="ORF">HPB51_028149</name>
</gene>
<keyword evidence="11" id="KW-1185">Reference proteome</keyword>
<dbReference type="InterPro" id="IPR000215">
    <property type="entry name" value="Serpin_fam"/>
</dbReference>
<dbReference type="Gene3D" id="3.30.497.10">
    <property type="entry name" value="Antithrombin, subunit I, domain 2"/>
    <property type="match status" value="1"/>
</dbReference>
<dbReference type="SUPFAM" id="SSF56574">
    <property type="entry name" value="Serpins"/>
    <property type="match status" value="1"/>
</dbReference>
<feature type="compositionally biased region" description="Low complexity" evidence="8">
    <location>
        <begin position="59"/>
        <end position="85"/>
    </location>
</feature>
<comment type="similarity">
    <text evidence="2 7">Belongs to the serpin family.</text>
</comment>
<dbReference type="AlphaFoldDB" id="A0A9J6CY81"/>
<dbReference type="PROSITE" id="PS00284">
    <property type="entry name" value="SERPIN"/>
    <property type="match status" value="1"/>
</dbReference>
<dbReference type="EMBL" id="JABSTU010004815">
    <property type="protein sequence ID" value="KAH7955247.1"/>
    <property type="molecule type" value="Genomic_DNA"/>
</dbReference>
<evidence type="ECO:0000256" key="2">
    <source>
        <dbReference type="ARBA" id="ARBA00009500"/>
    </source>
</evidence>
<dbReference type="InterPro" id="IPR023795">
    <property type="entry name" value="Serpin_CS"/>
</dbReference>
<reference evidence="10" key="2">
    <citation type="submission" date="2021-09" db="EMBL/GenBank/DDBJ databases">
        <authorList>
            <person name="Jia N."/>
            <person name="Wang J."/>
            <person name="Shi W."/>
            <person name="Du L."/>
            <person name="Sun Y."/>
            <person name="Zhan W."/>
            <person name="Jiang J."/>
            <person name="Wang Q."/>
            <person name="Zhang B."/>
            <person name="Ji P."/>
            <person name="Sakyi L.B."/>
            <person name="Cui X."/>
            <person name="Yuan T."/>
            <person name="Jiang B."/>
            <person name="Yang W."/>
            <person name="Lam T.T.-Y."/>
            <person name="Chang Q."/>
            <person name="Ding S."/>
            <person name="Wang X."/>
            <person name="Zhu J."/>
            <person name="Ruan X."/>
            <person name="Zhao L."/>
            <person name="Wei J."/>
            <person name="Que T."/>
            <person name="Du C."/>
            <person name="Cheng J."/>
            <person name="Dai P."/>
            <person name="Han X."/>
            <person name="Huang E."/>
            <person name="Gao Y."/>
            <person name="Liu J."/>
            <person name="Shao H."/>
            <person name="Ye R."/>
            <person name="Li L."/>
            <person name="Wei W."/>
            <person name="Wang X."/>
            <person name="Wang C."/>
            <person name="Huo Q."/>
            <person name="Li W."/>
            <person name="Guo W."/>
            <person name="Chen H."/>
            <person name="Chen S."/>
            <person name="Zhou L."/>
            <person name="Zhou L."/>
            <person name="Ni X."/>
            <person name="Tian J."/>
            <person name="Zhou Y."/>
            <person name="Sheng Y."/>
            <person name="Liu T."/>
            <person name="Pan Y."/>
            <person name="Xia L."/>
            <person name="Li J."/>
            <person name="Zhao F."/>
            <person name="Cao W."/>
        </authorList>
    </citation>
    <scope>NUCLEOTIDE SEQUENCE</scope>
    <source>
        <strain evidence="10">Rmic-2018</strain>
        <tissue evidence="10">Larvae</tissue>
    </source>
</reference>
<evidence type="ECO:0000256" key="8">
    <source>
        <dbReference type="SAM" id="MobiDB-lite"/>
    </source>
</evidence>
<evidence type="ECO:0000256" key="1">
    <source>
        <dbReference type="ARBA" id="ARBA00004613"/>
    </source>
</evidence>
<evidence type="ECO:0000256" key="7">
    <source>
        <dbReference type="RuleBase" id="RU000411"/>
    </source>
</evidence>
<reference evidence="10" key="1">
    <citation type="journal article" date="2020" name="Cell">
        <title>Large-Scale Comparative Analyses of Tick Genomes Elucidate Their Genetic Diversity and Vector Capacities.</title>
        <authorList>
            <consortium name="Tick Genome and Microbiome Consortium (TIGMIC)"/>
            <person name="Jia N."/>
            <person name="Wang J."/>
            <person name="Shi W."/>
            <person name="Du L."/>
            <person name="Sun Y."/>
            <person name="Zhan W."/>
            <person name="Jiang J.F."/>
            <person name="Wang Q."/>
            <person name="Zhang B."/>
            <person name="Ji P."/>
            <person name="Bell-Sakyi L."/>
            <person name="Cui X.M."/>
            <person name="Yuan T.T."/>
            <person name="Jiang B.G."/>
            <person name="Yang W.F."/>
            <person name="Lam T.T."/>
            <person name="Chang Q.C."/>
            <person name="Ding S.J."/>
            <person name="Wang X.J."/>
            <person name="Zhu J.G."/>
            <person name="Ruan X.D."/>
            <person name="Zhao L."/>
            <person name="Wei J.T."/>
            <person name="Ye R.Z."/>
            <person name="Que T.C."/>
            <person name="Du C.H."/>
            <person name="Zhou Y.H."/>
            <person name="Cheng J.X."/>
            <person name="Dai P.F."/>
            <person name="Guo W.B."/>
            <person name="Han X.H."/>
            <person name="Huang E.J."/>
            <person name="Li L.F."/>
            <person name="Wei W."/>
            <person name="Gao Y.C."/>
            <person name="Liu J.Z."/>
            <person name="Shao H.Z."/>
            <person name="Wang X."/>
            <person name="Wang C.C."/>
            <person name="Yang T.C."/>
            <person name="Huo Q.B."/>
            <person name="Li W."/>
            <person name="Chen H.Y."/>
            <person name="Chen S.E."/>
            <person name="Zhou L.G."/>
            <person name="Ni X.B."/>
            <person name="Tian J.H."/>
            <person name="Sheng Y."/>
            <person name="Liu T."/>
            <person name="Pan Y.S."/>
            <person name="Xia L.Y."/>
            <person name="Li J."/>
            <person name="Zhao F."/>
            <person name="Cao W.C."/>
        </authorList>
    </citation>
    <scope>NUCLEOTIDE SEQUENCE</scope>
    <source>
        <strain evidence="10">Rmic-2018</strain>
    </source>
</reference>
<evidence type="ECO:0000256" key="6">
    <source>
        <dbReference type="ARBA" id="ARBA00023180"/>
    </source>
</evidence>
<keyword evidence="5" id="KW-0722">Serine protease inhibitor</keyword>
<evidence type="ECO:0000256" key="5">
    <source>
        <dbReference type="ARBA" id="ARBA00022900"/>
    </source>
</evidence>
<feature type="compositionally biased region" description="Basic and acidic residues" evidence="8">
    <location>
        <begin position="13"/>
        <end position="27"/>
    </location>
</feature>
<feature type="compositionally biased region" description="Polar residues" evidence="8">
    <location>
        <begin position="559"/>
        <end position="572"/>
    </location>
</feature>
<dbReference type="InterPro" id="IPR036186">
    <property type="entry name" value="Serpin_sf"/>
</dbReference>
<dbReference type="PANTHER" id="PTHR11461:SF211">
    <property type="entry name" value="GH10112P-RELATED"/>
    <property type="match status" value="1"/>
</dbReference>
<accession>A0A9J6CY81</accession>
<dbReference type="Proteomes" id="UP000821866">
    <property type="component" value="Unassembled WGS sequence"/>
</dbReference>
<protein>
    <recommendedName>
        <fullName evidence="9">Serpin domain-containing protein</fullName>
    </recommendedName>
</protein>
<feature type="compositionally biased region" description="Acidic residues" evidence="8">
    <location>
        <begin position="103"/>
        <end position="114"/>
    </location>
</feature>
<dbReference type="Pfam" id="PF00079">
    <property type="entry name" value="Serpin"/>
    <property type="match status" value="1"/>
</dbReference>
<keyword evidence="4" id="KW-0646">Protease inhibitor</keyword>
<name>A0A9J6CY81_RHIMP</name>
<dbReference type="InterPro" id="IPR023796">
    <property type="entry name" value="Serpin_dom"/>
</dbReference>
<dbReference type="SMART" id="SM00093">
    <property type="entry name" value="SERPIN"/>
    <property type="match status" value="1"/>
</dbReference>
<dbReference type="VEuPathDB" id="VectorBase:LOC119184942"/>
<evidence type="ECO:0000256" key="4">
    <source>
        <dbReference type="ARBA" id="ARBA00022690"/>
    </source>
</evidence>
<proteinExistence type="inferred from homology"/>
<sequence>MRRRGSSPWSFVNKDDYMSDSGEEHVPAARSSSHHRRSPQRHRSSSSLSSSRSRRGSHPPDSLIPHRSSISSSMTSSMSVASRPSHTSLRRGATSPRRRNDDLSSEMDSTDEDVETKSRVLIKHTSSVITAQYRVFALTPPRLREPSFNMAPEMSGCLLQFAVDVCHKLREGGDTRNLLVSPLLLAGMLVMLLHGCATRTCASAVTLGKALHVHWAPFRMARSYDCVARATLAPFRRPRLHAQRFTYTIFMALFHDNSVPLARSYYQMQVSRLSFVERKLEGLPYDLEERLSYLLMRRNFAHDAEQCRLSMDALARAVSSYSFKPGVDVFPRGSVDEHSLVVLLSCIRLEGSWKHSFQKVSGDFHETPEATVTVSMMRHTGSFRMCRSSELEVTVLELPYENRDVSLVILLPQRLDGLAALEKRVTAARLLHCVARLEEWHNMTVYLPRLKLKSVTDLGPVLKDIGLGVLFTDEANLRYLSKAEGAHLSGARHVAVLHANRKGAVDSDNDVSPPPISRGVVSGTVTPPSASTSCPTSTTPEGALSPSSPSSPTADSSSGMNTSTALDEPSRSASQFVVDRPFMLLMLKRRPDVVLLLGTVKKLV</sequence>
<dbReference type="CDD" id="cd00172">
    <property type="entry name" value="serpin"/>
    <property type="match status" value="1"/>
</dbReference>
<evidence type="ECO:0000259" key="9">
    <source>
        <dbReference type="SMART" id="SM00093"/>
    </source>
</evidence>
<comment type="subcellular location">
    <subcellularLocation>
        <location evidence="1">Secreted</location>
    </subcellularLocation>
</comment>
<feature type="domain" description="Serpin" evidence="9">
    <location>
        <begin position="163"/>
        <end position="603"/>
    </location>
</feature>
<dbReference type="Gene3D" id="2.30.39.10">
    <property type="entry name" value="Alpha-1-antitrypsin, domain 1"/>
    <property type="match status" value="1"/>
</dbReference>
<keyword evidence="3" id="KW-0964">Secreted</keyword>
<feature type="compositionally biased region" description="Low complexity" evidence="8">
    <location>
        <begin position="524"/>
        <end position="558"/>
    </location>
</feature>
<evidence type="ECO:0000313" key="10">
    <source>
        <dbReference type="EMBL" id="KAH7955247.1"/>
    </source>
</evidence>
<feature type="region of interest" description="Disordered" evidence="8">
    <location>
        <begin position="1"/>
        <end position="116"/>
    </location>
</feature>
<dbReference type="PANTHER" id="PTHR11461">
    <property type="entry name" value="SERINE PROTEASE INHIBITOR, SERPIN"/>
    <property type="match status" value="1"/>
</dbReference>
<dbReference type="InterPro" id="IPR042178">
    <property type="entry name" value="Serpin_sf_1"/>
</dbReference>
<keyword evidence="6" id="KW-0325">Glycoprotein</keyword>
<dbReference type="InterPro" id="IPR042185">
    <property type="entry name" value="Serpin_sf_2"/>
</dbReference>
<feature type="compositionally biased region" description="Basic residues" evidence="8">
    <location>
        <begin position="32"/>
        <end position="44"/>
    </location>
</feature>
<feature type="region of interest" description="Disordered" evidence="8">
    <location>
        <begin position="504"/>
        <end position="572"/>
    </location>
</feature>
<dbReference type="GO" id="GO:0005615">
    <property type="term" value="C:extracellular space"/>
    <property type="evidence" value="ECO:0007669"/>
    <property type="project" value="InterPro"/>
</dbReference>
<evidence type="ECO:0000256" key="3">
    <source>
        <dbReference type="ARBA" id="ARBA00022525"/>
    </source>
</evidence>
<comment type="caution">
    <text evidence="10">The sequence shown here is derived from an EMBL/GenBank/DDBJ whole genome shotgun (WGS) entry which is preliminary data.</text>
</comment>
<dbReference type="GO" id="GO:0004867">
    <property type="term" value="F:serine-type endopeptidase inhibitor activity"/>
    <property type="evidence" value="ECO:0007669"/>
    <property type="project" value="UniProtKB-KW"/>
</dbReference>